<reference evidence="2" key="1">
    <citation type="submission" date="2023-11" db="UniProtKB">
        <authorList>
            <consortium name="WormBaseParasite"/>
        </authorList>
    </citation>
    <scope>IDENTIFICATION</scope>
</reference>
<protein>
    <submittedName>
        <fullName evidence="2">Uncharacterized protein</fullName>
    </submittedName>
</protein>
<dbReference type="AlphaFoldDB" id="A0AA85BKF2"/>
<sequence length="100" mass="11345">MTIEIIEKYAKSRDKKLQETTVNEKPIFIQLDIKSVDVTGSINMKLQTALTNTYAAAGRIVLSKETCFSTQSKVDRYPFHVITTCVYIFTCIYKAVTLVD</sequence>
<proteinExistence type="predicted"/>
<evidence type="ECO:0000313" key="2">
    <source>
        <dbReference type="WBParaSite" id="SMTH1_59830.1"/>
    </source>
</evidence>
<evidence type="ECO:0000313" key="1">
    <source>
        <dbReference type="Proteomes" id="UP000050791"/>
    </source>
</evidence>
<name>A0AA85BKF2_9TREM</name>
<dbReference type="Proteomes" id="UP000050791">
    <property type="component" value="Unassembled WGS sequence"/>
</dbReference>
<dbReference type="WBParaSite" id="SMTH1_59830.1">
    <property type="protein sequence ID" value="SMTH1_59830.1"/>
    <property type="gene ID" value="SMTH1_59830"/>
</dbReference>
<organism evidence="1 2">
    <name type="scientific">Schistosoma mattheei</name>
    <dbReference type="NCBI Taxonomy" id="31246"/>
    <lineage>
        <taxon>Eukaryota</taxon>
        <taxon>Metazoa</taxon>
        <taxon>Spiralia</taxon>
        <taxon>Lophotrochozoa</taxon>
        <taxon>Platyhelminthes</taxon>
        <taxon>Trematoda</taxon>
        <taxon>Digenea</taxon>
        <taxon>Strigeidida</taxon>
        <taxon>Schistosomatoidea</taxon>
        <taxon>Schistosomatidae</taxon>
        <taxon>Schistosoma</taxon>
    </lineage>
</organism>
<accession>A0AA85BKF2</accession>